<evidence type="ECO:0000313" key="11">
    <source>
        <dbReference type="EMBL" id="OOM10606.1"/>
    </source>
</evidence>
<comment type="caution">
    <text evidence="11">The sequence shown here is derived from an EMBL/GenBank/DDBJ whole genome shotgun (WGS) entry which is preliminary data.</text>
</comment>
<dbReference type="InterPro" id="IPR044643">
    <property type="entry name" value="TrpF_fam"/>
</dbReference>
<evidence type="ECO:0000256" key="4">
    <source>
        <dbReference type="ARBA" id="ARBA00022272"/>
    </source>
</evidence>
<dbReference type="InterPro" id="IPR013785">
    <property type="entry name" value="Aldolase_TIM"/>
</dbReference>
<sequence>MSEIYGVIDMIKIKICGITNKKEIEYVNILKPDYIGLVFTQSKRKVNNEIAVRLLNELNSDIKSVGVFRDNSIKEILNVISEVKLDVIQLHGKEDLEFIKELRKNLNQEVKIWKALSITNNDDIKKYVNKNKINENYIESFLIDGANPGSGESYSLEDLKLSINIKSKEMTLNSDSKRNKFFLAGGINEKNVLGRIEQVNPMGIDVSSGVEIIDEDGQHIKSFEKMKILIDKVRNIQG</sequence>
<dbReference type="HAMAP" id="MF_00135">
    <property type="entry name" value="PRAI"/>
    <property type="match status" value="1"/>
</dbReference>
<dbReference type="GO" id="GO:0000162">
    <property type="term" value="P:L-tryptophan biosynthetic process"/>
    <property type="evidence" value="ECO:0007669"/>
    <property type="project" value="UniProtKB-UniRule"/>
</dbReference>
<dbReference type="GO" id="GO:0004640">
    <property type="term" value="F:phosphoribosylanthranilate isomerase activity"/>
    <property type="evidence" value="ECO:0007669"/>
    <property type="project" value="UniProtKB-UniRule"/>
</dbReference>
<dbReference type="PANTHER" id="PTHR42894:SF1">
    <property type="entry name" value="N-(5'-PHOSPHORIBOSYL)ANTHRANILATE ISOMERASE"/>
    <property type="match status" value="1"/>
</dbReference>
<keyword evidence="5 9" id="KW-0028">Amino-acid biosynthesis</keyword>
<dbReference type="Proteomes" id="UP000191154">
    <property type="component" value="Unassembled WGS sequence"/>
</dbReference>
<evidence type="ECO:0000313" key="12">
    <source>
        <dbReference type="Proteomes" id="UP000191154"/>
    </source>
</evidence>
<dbReference type="EC" id="5.3.1.24" evidence="3 9"/>
<dbReference type="InterPro" id="IPR001240">
    <property type="entry name" value="PRAI_dom"/>
</dbReference>
<proteinExistence type="inferred from homology"/>
<dbReference type="STRING" id="169679.CSACC_23590"/>
<evidence type="ECO:0000256" key="5">
    <source>
        <dbReference type="ARBA" id="ARBA00022605"/>
    </source>
</evidence>
<dbReference type="Pfam" id="PF00697">
    <property type="entry name" value="PRAI"/>
    <property type="match status" value="1"/>
</dbReference>
<dbReference type="AlphaFoldDB" id="A0A1S8N263"/>
<comment type="similarity">
    <text evidence="9">Belongs to the TrpF family.</text>
</comment>
<gene>
    <name evidence="9 11" type="primary">trpF</name>
    <name evidence="11" type="ORF">CLOSAC_32270</name>
</gene>
<dbReference type="PANTHER" id="PTHR42894">
    <property type="entry name" value="N-(5'-PHOSPHORIBOSYL)ANTHRANILATE ISOMERASE"/>
    <property type="match status" value="1"/>
</dbReference>
<name>A0A1S8N263_CLOSA</name>
<dbReference type="CDD" id="cd00405">
    <property type="entry name" value="PRAI"/>
    <property type="match status" value="1"/>
</dbReference>
<evidence type="ECO:0000256" key="2">
    <source>
        <dbReference type="ARBA" id="ARBA00004664"/>
    </source>
</evidence>
<accession>A0A1S8N263</accession>
<evidence type="ECO:0000256" key="3">
    <source>
        <dbReference type="ARBA" id="ARBA00012572"/>
    </source>
</evidence>
<feature type="domain" description="N-(5'phosphoribosyl) anthranilate isomerase (PRAI)" evidence="10">
    <location>
        <begin position="13"/>
        <end position="212"/>
    </location>
</feature>
<reference evidence="11 12" key="1">
    <citation type="submission" date="2016-05" db="EMBL/GenBank/DDBJ databases">
        <title>Microbial solvent formation.</title>
        <authorList>
            <person name="Poehlein A."/>
            <person name="Montoya Solano J.D."/>
            <person name="Flitsch S."/>
            <person name="Krabben P."/>
            <person name="Duerre P."/>
            <person name="Daniel R."/>
        </authorList>
    </citation>
    <scope>NUCLEOTIDE SEQUENCE [LARGE SCALE GENOMIC DNA]</scope>
    <source>
        <strain evidence="11 12">L1-8</strain>
    </source>
</reference>
<keyword evidence="7 9" id="KW-0057">Aromatic amino acid biosynthesis</keyword>
<keyword evidence="6 9" id="KW-0822">Tryptophan biosynthesis</keyword>
<comment type="pathway">
    <text evidence="2 9">Amino-acid biosynthesis; L-tryptophan biosynthesis; L-tryptophan from chorismate: step 3/5.</text>
</comment>
<dbReference type="InterPro" id="IPR011060">
    <property type="entry name" value="RibuloseP-bd_barrel"/>
</dbReference>
<protein>
    <recommendedName>
        <fullName evidence="4 9">N-(5'-phosphoribosyl)anthranilate isomerase</fullName>
        <shortName evidence="9">PRAI</shortName>
        <ecNumber evidence="3 9">5.3.1.24</ecNumber>
    </recommendedName>
</protein>
<dbReference type="EMBL" id="LZYZ01000006">
    <property type="protein sequence ID" value="OOM10606.1"/>
    <property type="molecule type" value="Genomic_DNA"/>
</dbReference>
<dbReference type="SUPFAM" id="SSF51366">
    <property type="entry name" value="Ribulose-phoshate binding barrel"/>
    <property type="match status" value="1"/>
</dbReference>
<organism evidence="11 12">
    <name type="scientific">Clostridium saccharobutylicum</name>
    <dbReference type="NCBI Taxonomy" id="169679"/>
    <lineage>
        <taxon>Bacteria</taxon>
        <taxon>Bacillati</taxon>
        <taxon>Bacillota</taxon>
        <taxon>Clostridia</taxon>
        <taxon>Eubacteriales</taxon>
        <taxon>Clostridiaceae</taxon>
        <taxon>Clostridium</taxon>
    </lineage>
</organism>
<comment type="catalytic activity">
    <reaction evidence="1 9">
        <text>N-(5-phospho-beta-D-ribosyl)anthranilate = 1-(2-carboxyphenylamino)-1-deoxy-D-ribulose 5-phosphate</text>
        <dbReference type="Rhea" id="RHEA:21540"/>
        <dbReference type="ChEBI" id="CHEBI:18277"/>
        <dbReference type="ChEBI" id="CHEBI:58613"/>
        <dbReference type="EC" id="5.3.1.24"/>
    </reaction>
</comment>
<evidence type="ECO:0000256" key="8">
    <source>
        <dbReference type="ARBA" id="ARBA00023235"/>
    </source>
</evidence>
<evidence type="ECO:0000256" key="6">
    <source>
        <dbReference type="ARBA" id="ARBA00022822"/>
    </source>
</evidence>
<evidence type="ECO:0000256" key="1">
    <source>
        <dbReference type="ARBA" id="ARBA00001164"/>
    </source>
</evidence>
<evidence type="ECO:0000256" key="9">
    <source>
        <dbReference type="HAMAP-Rule" id="MF_00135"/>
    </source>
</evidence>
<evidence type="ECO:0000256" key="7">
    <source>
        <dbReference type="ARBA" id="ARBA00023141"/>
    </source>
</evidence>
<dbReference type="Gene3D" id="3.20.20.70">
    <property type="entry name" value="Aldolase class I"/>
    <property type="match status" value="1"/>
</dbReference>
<evidence type="ECO:0000259" key="10">
    <source>
        <dbReference type="Pfam" id="PF00697"/>
    </source>
</evidence>
<dbReference type="UniPathway" id="UPA00035">
    <property type="reaction ID" value="UER00042"/>
</dbReference>
<keyword evidence="8 9" id="KW-0413">Isomerase</keyword>